<gene>
    <name evidence="1" type="ORF">EV182_001231</name>
</gene>
<evidence type="ECO:0000313" key="2">
    <source>
        <dbReference type="Proteomes" id="UP001145114"/>
    </source>
</evidence>
<dbReference type="Proteomes" id="UP001145114">
    <property type="component" value="Unassembled WGS sequence"/>
</dbReference>
<organism evidence="1 2">
    <name type="scientific">Spiromyces aspiralis</name>
    <dbReference type="NCBI Taxonomy" id="68401"/>
    <lineage>
        <taxon>Eukaryota</taxon>
        <taxon>Fungi</taxon>
        <taxon>Fungi incertae sedis</taxon>
        <taxon>Zoopagomycota</taxon>
        <taxon>Kickxellomycotina</taxon>
        <taxon>Kickxellomycetes</taxon>
        <taxon>Kickxellales</taxon>
        <taxon>Kickxellaceae</taxon>
        <taxon>Spiromyces</taxon>
    </lineage>
</organism>
<evidence type="ECO:0000313" key="1">
    <source>
        <dbReference type="EMBL" id="KAJ1679834.1"/>
    </source>
</evidence>
<feature type="non-terminal residue" evidence="1">
    <location>
        <position position="196"/>
    </location>
</feature>
<proteinExistence type="predicted"/>
<comment type="caution">
    <text evidence="1">The sequence shown here is derived from an EMBL/GenBank/DDBJ whole genome shotgun (WGS) entry which is preliminary data.</text>
</comment>
<reference evidence="1" key="1">
    <citation type="submission" date="2022-06" db="EMBL/GenBank/DDBJ databases">
        <title>Phylogenomic reconstructions and comparative analyses of Kickxellomycotina fungi.</title>
        <authorList>
            <person name="Reynolds N.K."/>
            <person name="Stajich J.E."/>
            <person name="Barry K."/>
            <person name="Grigoriev I.V."/>
            <person name="Crous P."/>
            <person name="Smith M.E."/>
        </authorList>
    </citation>
    <scope>NUCLEOTIDE SEQUENCE</scope>
    <source>
        <strain evidence="1">RSA 2271</strain>
    </source>
</reference>
<sequence>MLDLLTAKAKNHYQQRQLATTSFAQLGGPVVQQRFVRVSVLLAAYAYFLSVLFHMNLRAGLLEAATLLVSPSVIGSTLLVYGALLLTAYVHFKMFRVERVSRSGYFQRLQLLLRDYTGTGAMVGAYLASAAILNFVLARTLGHDRNLAFWVYPSRELDGRPRVNPLHLANRIGTLALGVAYPIRLIASERLHLQFP</sequence>
<keyword evidence="2" id="KW-1185">Reference proteome</keyword>
<accession>A0ACC1HZG5</accession>
<dbReference type="EMBL" id="JAMZIH010000156">
    <property type="protein sequence ID" value="KAJ1679834.1"/>
    <property type="molecule type" value="Genomic_DNA"/>
</dbReference>
<protein>
    <submittedName>
        <fullName evidence="1">Uncharacterized protein</fullName>
    </submittedName>
</protein>
<name>A0ACC1HZG5_9FUNG</name>